<dbReference type="Gene3D" id="1.10.287.130">
    <property type="match status" value="1"/>
</dbReference>
<evidence type="ECO:0000259" key="9">
    <source>
        <dbReference type="PROSITE" id="PS50109"/>
    </source>
</evidence>
<comment type="caution">
    <text evidence="10">The sequence shown here is derived from an EMBL/GenBank/DDBJ whole genome shotgun (WGS) entry which is preliminary data.</text>
</comment>
<dbReference type="SMART" id="SM00388">
    <property type="entry name" value="HisKA"/>
    <property type="match status" value="1"/>
</dbReference>
<feature type="domain" description="Histidine kinase" evidence="9">
    <location>
        <begin position="237"/>
        <end position="456"/>
    </location>
</feature>
<dbReference type="PANTHER" id="PTHR45453">
    <property type="entry name" value="PHOSPHATE REGULON SENSOR PROTEIN PHOR"/>
    <property type="match status" value="1"/>
</dbReference>
<organism evidence="10 11">
    <name type="scientific">Vagococcus elongatus</name>
    <dbReference type="NCBI Taxonomy" id="180344"/>
    <lineage>
        <taxon>Bacteria</taxon>
        <taxon>Bacillati</taxon>
        <taxon>Bacillota</taxon>
        <taxon>Bacilli</taxon>
        <taxon>Lactobacillales</taxon>
        <taxon>Enterococcaceae</taxon>
        <taxon>Vagococcus</taxon>
    </lineage>
</organism>
<dbReference type="GO" id="GO:0005886">
    <property type="term" value="C:plasma membrane"/>
    <property type="evidence" value="ECO:0007669"/>
    <property type="project" value="TreeGrafter"/>
</dbReference>
<comment type="catalytic activity">
    <reaction evidence="1">
        <text>ATP + protein L-histidine = ADP + protein N-phospho-L-histidine.</text>
        <dbReference type="EC" id="2.7.13.3"/>
    </reaction>
</comment>
<proteinExistence type="predicted"/>
<dbReference type="Proteomes" id="UP000287605">
    <property type="component" value="Unassembled WGS sequence"/>
</dbReference>
<evidence type="ECO:0000256" key="8">
    <source>
        <dbReference type="SAM" id="Phobius"/>
    </source>
</evidence>
<feature type="transmembrane region" description="Helical" evidence="8">
    <location>
        <begin position="155"/>
        <end position="177"/>
    </location>
</feature>
<dbReference type="GO" id="GO:0000155">
    <property type="term" value="F:phosphorelay sensor kinase activity"/>
    <property type="evidence" value="ECO:0007669"/>
    <property type="project" value="InterPro"/>
</dbReference>
<dbReference type="EMBL" id="NGKA01000033">
    <property type="protein sequence ID" value="RSU08876.1"/>
    <property type="molecule type" value="Genomic_DNA"/>
</dbReference>
<evidence type="ECO:0000256" key="6">
    <source>
        <dbReference type="ARBA" id="ARBA00022777"/>
    </source>
</evidence>
<evidence type="ECO:0000313" key="10">
    <source>
        <dbReference type="EMBL" id="RSU08876.1"/>
    </source>
</evidence>
<evidence type="ECO:0000256" key="2">
    <source>
        <dbReference type="ARBA" id="ARBA00004370"/>
    </source>
</evidence>
<dbReference type="AlphaFoldDB" id="A0A430ALB5"/>
<keyword evidence="7" id="KW-0902">Two-component regulatory system</keyword>
<evidence type="ECO:0000256" key="4">
    <source>
        <dbReference type="ARBA" id="ARBA00022553"/>
    </source>
</evidence>
<evidence type="ECO:0000256" key="7">
    <source>
        <dbReference type="ARBA" id="ARBA00023012"/>
    </source>
</evidence>
<reference evidence="10 11" key="1">
    <citation type="submission" date="2017-05" db="EMBL/GenBank/DDBJ databases">
        <title>Vagococcus spp. assemblies.</title>
        <authorList>
            <person name="Gulvik C.A."/>
        </authorList>
    </citation>
    <scope>NUCLEOTIDE SEQUENCE [LARGE SCALE GENOMIC DNA]</scope>
    <source>
        <strain evidence="10 11">CCUG 51432</strain>
    </source>
</reference>
<dbReference type="RefSeq" id="WP_126810147.1">
    <property type="nucleotide sequence ID" value="NZ_NGKA01000033.1"/>
</dbReference>
<name>A0A430ALB5_9ENTE</name>
<dbReference type="GO" id="GO:0016036">
    <property type="term" value="P:cellular response to phosphate starvation"/>
    <property type="evidence" value="ECO:0007669"/>
    <property type="project" value="TreeGrafter"/>
</dbReference>
<dbReference type="SMART" id="SM00387">
    <property type="entry name" value="HATPase_c"/>
    <property type="match status" value="1"/>
</dbReference>
<dbReference type="Pfam" id="PF02518">
    <property type="entry name" value="HATPase_c"/>
    <property type="match status" value="1"/>
</dbReference>
<protein>
    <recommendedName>
        <fullName evidence="3">histidine kinase</fullName>
        <ecNumber evidence="3">2.7.13.3</ecNumber>
    </recommendedName>
</protein>
<dbReference type="SUPFAM" id="SSF47384">
    <property type="entry name" value="Homodimeric domain of signal transducing histidine kinase"/>
    <property type="match status" value="1"/>
</dbReference>
<keyword evidence="8" id="KW-1133">Transmembrane helix</keyword>
<keyword evidence="4" id="KW-0597">Phosphoprotein</keyword>
<keyword evidence="5" id="KW-0808">Transferase</keyword>
<feature type="transmembrane region" description="Helical" evidence="8">
    <location>
        <begin position="12"/>
        <end position="38"/>
    </location>
</feature>
<dbReference type="PRINTS" id="PR00344">
    <property type="entry name" value="BCTRLSENSOR"/>
</dbReference>
<dbReference type="Pfam" id="PF00512">
    <property type="entry name" value="HisKA"/>
    <property type="match status" value="1"/>
</dbReference>
<evidence type="ECO:0000256" key="3">
    <source>
        <dbReference type="ARBA" id="ARBA00012438"/>
    </source>
</evidence>
<dbReference type="PANTHER" id="PTHR45453:SF1">
    <property type="entry name" value="PHOSPHATE REGULON SENSOR PROTEIN PHOR"/>
    <property type="match status" value="1"/>
</dbReference>
<dbReference type="CDD" id="cd00082">
    <property type="entry name" value="HisKA"/>
    <property type="match status" value="1"/>
</dbReference>
<dbReference type="InterPro" id="IPR003661">
    <property type="entry name" value="HisK_dim/P_dom"/>
</dbReference>
<dbReference type="GO" id="GO:0004721">
    <property type="term" value="F:phosphoprotein phosphatase activity"/>
    <property type="evidence" value="ECO:0007669"/>
    <property type="project" value="TreeGrafter"/>
</dbReference>
<keyword evidence="6" id="KW-0418">Kinase</keyword>
<dbReference type="Gene3D" id="3.30.565.10">
    <property type="entry name" value="Histidine kinase-like ATPase, C-terminal domain"/>
    <property type="match status" value="1"/>
</dbReference>
<comment type="subcellular location">
    <subcellularLocation>
        <location evidence="2">Membrane</location>
    </subcellularLocation>
</comment>
<dbReference type="EC" id="2.7.13.3" evidence="3"/>
<dbReference type="InterPro" id="IPR050351">
    <property type="entry name" value="BphY/WalK/GraS-like"/>
</dbReference>
<evidence type="ECO:0000256" key="1">
    <source>
        <dbReference type="ARBA" id="ARBA00000085"/>
    </source>
</evidence>
<dbReference type="InterPro" id="IPR004358">
    <property type="entry name" value="Sig_transdc_His_kin-like_C"/>
</dbReference>
<dbReference type="InterPro" id="IPR003594">
    <property type="entry name" value="HATPase_dom"/>
</dbReference>
<dbReference type="OrthoDB" id="9806130at2"/>
<dbReference type="PROSITE" id="PS50109">
    <property type="entry name" value="HIS_KIN"/>
    <property type="match status" value="1"/>
</dbReference>
<keyword evidence="8" id="KW-0472">Membrane</keyword>
<sequence length="459" mass="51963">MNTTIKQFFRKYLYSNILVLLIFLIANLIFFFSIILIIKNTSEEEVFPITEFVDNINVDKKQKITVNSKSTNILKEKNSWAMILDDSGTVIWEEYMPENLPRSYTSSDIARFSRWYLEDFPVLIQTLPSGLLVIGLPKQSIGKYNYFLDTNTMKILIYSVGIFIVMNFLLMFTLSGWNTRKIEKAIKPILTGINSLSKGQYVLLPKKGELGTINEELNTASQYIGKKEEARKDWISGISHDIRTPLTIMLGYAGEIEKNSNLPTETRAKAEIICIQGDKLRKLISDLNLTSKLEYSMQPLNIKKINPVELIRLVISDFLNNDINMKHKINMVVENNLNELSIQGDLTLLSRMLNNLVQNSIDHNPNGCNIVVKASTTKNYLQYIVTDDGIGLSEKQLNMLNTGLTFEGKSKSNDGIPHGIGLKLVKQITHAHKGDVSYKNNVPNGLVVTVSLPIKHVQD</sequence>
<dbReference type="InterPro" id="IPR036097">
    <property type="entry name" value="HisK_dim/P_sf"/>
</dbReference>
<dbReference type="InterPro" id="IPR005467">
    <property type="entry name" value="His_kinase_dom"/>
</dbReference>
<gene>
    <name evidence="10" type="ORF">CBF29_13035</name>
</gene>
<evidence type="ECO:0000256" key="5">
    <source>
        <dbReference type="ARBA" id="ARBA00022679"/>
    </source>
</evidence>
<accession>A0A430ALB5</accession>
<dbReference type="InterPro" id="IPR036890">
    <property type="entry name" value="HATPase_C_sf"/>
</dbReference>
<evidence type="ECO:0000313" key="11">
    <source>
        <dbReference type="Proteomes" id="UP000287605"/>
    </source>
</evidence>
<keyword evidence="11" id="KW-1185">Reference proteome</keyword>
<dbReference type="SUPFAM" id="SSF55874">
    <property type="entry name" value="ATPase domain of HSP90 chaperone/DNA topoisomerase II/histidine kinase"/>
    <property type="match status" value="1"/>
</dbReference>
<keyword evidence="8" id="KW-0812">Transmembrane</keyword>